<dbReference type="AlphaFoldDB" id="A0A402BKG7"/>
<sequence length="164" mass="18523">MSMKLIWKKGRGKLGILTPLIGTWHTLADTPQGAVLCTRSFQKVLNGSYIELTAIWHLGENGYEERAFFGCDAARTIRFWSFTSDGKQSSGEQTDTIDIHPEALGFIAQMPAGIARQIYWPDETQGFHWAVESQTKKGWKRFVEHHYISDTQPITSPEDAPLHS</sequence>
<reference evidence="2" key="1">
    <citation type="submission" date="2018-12" db="EMBL/GenBank/DDBJ databases">
        <title>Tengunoibacter tsumagoiensis gen. nov., sp. nov., Dictyobacter kobayashii sp. nov., D. alpinus sp. nov., and D. joshuensis sp. nov. and description of Dictyobacteraceae fam. nov. within the order Ktedonobacterales isolated from Tengu-no-mugimeshi.</title>
        <authorList>
            <person name="Wang C.M."/>
            <person name="Zheng Y."/>
            <person name="Sakai Y."/>
            <person name="Toyoda A."/>
            <person name="Minakuchi Y."/>
            <person name="Abe K."/>
            <person name="Yokota A."/>
            <person name="Yabe S."/>
        </authorList>
    </citation>
    <scope>NUCLEOTIDE SEQUENCE [LARGE SCALE GENOMIC DNA]</scope>
    <source>
        <strain evidence="2">Uno16</strain>
    </source>
</reference>
<accession>A0A402BKG7</accession>
<comment type="caution">
    <text evidence="1">The sequence shown here is derived from an EMBL/GenBank/DDBJ whole genome shotgun (WGS) entry which is preliminary data.</text>
</comment>
<keyword evidence="2" id="KW-1185">Reference proteome</keyword>
<evidence type="ECO:0000313" key="1">
    <source>
        <dbReference type="EMBL" id="GCE31844.1"/>
    </source>
</evidence>
<protein>
    <recommendedName>
        <fullName evidence="3">DUF1579 domain-containing protein</fullName>
    </recommendedName>
</protein>
<name>A0A402BKG7_9CHLR</name>
<proteinExistence type="predicted"/>
<dbReference type="RefSeq" id="WP_126631767.1">
    <property type="nucleotide sequence ID" value="NZ_BIFT01000002.1"/>
</dbReference>
<organism evidence="1 2">
    <name type="scientific">Dictyobacter alpinus</name>
    <dbReference type="NCBI Taxonomy" id="2014873"/>
    <lineage>
        <taxon>Bacteria</taxon>
        <taxon>Bacillati</taxon>
        <taxon>Chloroflexota</taxon>
        <taxon>Ktedonobacteria</taxon>
        <taxon>Ktedonobacterales</taxon>
        <taxon>Dictyobacteraceae</taxon>
        <taxon>Dictyobacter</taxon>
    </lineage>
</organism>
<dbReference type="OrthoDB" id="980323at2"/>
<evidence type="ECO:0000313" key="2">
    <source>
        <dbReference type="Proteomes" id="UP000287171"/>
    </source>
</evidence>
<dbReference type="Proteomes" id="UP000287171">
    <property type="component" value="Unassembled WGS sequence"/>
</dbReference>
<evidence type="ECO:0008006" key="3">
    <source>
        <dbReference type="Google" id="ProtNLM"/>
    </source>
</evidence>
<gene>
    <name evidence="1" type="ORF">KDA_73280</name>
</gene>
<dbReference type="EMBL" id="BIFT01000002">
    <property type="protein sequence ID" value="GCE31844.1"/>
    <property type="molecule type" value="Genomic_DNA"/>
</dbReference>